<evidence type="ECO:0000313" key="4">
    <source>
        <dbReference type="EMBL" id="OBX83239.1"/>
    </source>
</evidence>
<proteinExistence type="predicted"/>
<keyword evidence="3" id="KW-1133">Transmembrane helix</keyword>
<keyword evidence="3" id="KW-0812">Transmembrane</keyword>
<feature type="transmembrane region" description="Helical" evidence="3">
    <location>
        <begin position="20"/>
        <end position="40"/>
    </location>
</feature>
<gene>
    <name evidence="4" type="ORF">A7456_04100</name>
    <name evidence="5" type="ORF">I6G26_06490</name>
</gene>
<accession>A0A1B8QIE5</accession>
<keyword evidence="7" id="KW-1185">Reference proteome</keyword>
<dbReference type="EMBL" id="LXTW01000032">
    <property type="protein sequence ID" value="OBX83239.1"/>
    <property type="molecule type" value="Genomic_DNA"/>
</dbReference>
<feature type="coiled-coil region" evidence="1">
    <location>
        <begin position="128"/>
        <end position="162"/>
    </location>
</feature>
<name>A0A1B8QIE5_MORNO</name>
<dbReference type="SUPFAM" id="SSF74653">
    <property type="entry name" value="TolA/TonB C-terminal domain"/>
    <property type="match status" value="1"/>
</dbReference>
<evidence type="ECO:0000256" key="1">
    <source>
        <dbReference type="SAM" id="Coils"/>
    </source>
</evidence>
<dbReference type="STRING" id="478.A7456_04100"/>
<evidence type="ECO:0000313" key="6">
    <source>
        <dbReference type="Proteomes" id="UP000092575"/>
    </source>
</evidence>
<dbReference type="Proteomes" id="UP000092575">
    <property type="component" value="Unassembled WGS sequence"/>
</dbReference>
<organism evidence="4 6">
    <name type="scientific">Moraxella nonliquefaciens</name>
    <dbReference type="NCBI Taxonomy" id="478"/>
    <lineage>
        <taxon>Bacteria</taxon>
        <taxon>Pseudomonadati</taxon>
        <taxon>Pseudomonadota</taxon>
        <taxon>Gammaproteobacteria</taxon>
        <taxon>Moraxellales</taxon>
        <taxon>Moraxellaceae</taxon>
        <taxon>Moraxella</taxon>
    </lineage>
</organism>
<evidence type="ECO:0000313" key="5">
    <source>
        <dbReference type="EMBL" id="QPT43740.1"/>
    </source>
</evidence>
<sequence>MNQSRHPSSDNIGIKNPSSLPSLVGSVVVHGLIVVGVLFAHTQQKPLPKTPPLEASLVTGDDLMGAEDAIAEAFAKYQAQSLTQSTQKRQRSAQLEAYYDELTEREHAYQIQMQEYAKSLDTKILSQMQMQQQAMQEQRREREQAVTELKEREQSNDEIAKENSQIFNEVRERQLQKLSTQNRLTQKSLSDGEQLNNDMPTTPTIGLGGIVDNGNGGGINKQNNNRNAVIIALQNHIRSYWRATGKNQTLQVSLKVDSHGNVLGIQVSGGDDYLHEQLKDTISRASPLTPIIGTNYRQLNFNFNIN</sequence>
<evidence type="ECO:0000313" key="7">
    <source>
        <dbReference type="Proteomes" id="UP000594834"/>
    </source>
</evidence>
<protein>
    <recommendedName>
        <fullName evidence="8">Protein TolA</fullName>
    </recommendedName>
</protein>
<evidence type="ECO:0000256" key="2">
    <source>
        <dbReference type="SAM" id="MobiDB-lite"/>
    </source>
</evidence>
<dbReference type="Proteomes" id="UP000594834">
    <property type="component" value="Chromosome"/>
</dbReference>
<evidence type="ECO:0000256" key="3">
    <source>
        <dbReference type="SAM" id="Phobius"/>
    </source>
</evidence>
<reference evidence="5 7" key="2">
    <citation type="submission" date="2020-12" db="EMBL/GenBank/DDBJ databases">
        <title>FDA dAtabase for Regulatory Grade micrObial Sequences (FDA-ARGOS): Supporting development and validation of Infectious Disease Dx tests.</title>
        <authorList>
            <person name="Sproer C."/>
            <person name="Gronow S."/>
            <person name="Severitt S."/>
            <person name="Schroder I."/>
            <person name="Tallon L."/>
            <person name="Sadzewicz L."/>
            <person name="Zhao X."/>
            <person name="Boylan J."/>
            <person name="Ott S."/>
            <person name="Bowen H."/>
            <person name="Vavikolanu K."/>
            <person name="Mehta A."/>
            <person name="Aluvathingal J."/>
            <person name="Nadendla S."/>
            <person name="Lowell S."/>
            <person name="Myers T."/>
            <person name="Yan Y."/>
            <person name="Sichtig H."/>
        </authorList>
    </citation>
    <scope>NUCLEOTIDE SEQUENCE [LARGE SCALE GENOMIC DNA]</scope>
    <source>
        <strain evidence="5 7">FDAARGOS_869</strain>
    </source>
</reference>
<evidence type="ECO:0008006" key="8">
    <source>
        <dbReference type="Google" id="ProtNLM"/>
    </source>
</evidence>
<keyword evidence="1" id="KW-0175">Coiled coil</keyword>
<reference evidence="4 6" key="1">
    <citation type="submission" date="2016-05" db="EMBL/GenBank/DDBJ databases">
        <title>Draft genome sequence of Moraxella nonliquefaciens CCUG 348T.</title>
        <authorList>
            <person name="Salva-Serra F."/>
            <person name="Engstrom-Jakobsson H."/>
            <person name="Thorell K."/>
            <person name="Gonzales-Siles L."/>
            <person name="Karlsson R."/>
            <person name="Boulund F."/>
            <person name="Engstrand L."/>
            <person name="Kristiansson E."/>
            <person name="Moore E."/>
        </authorList>
    </citation>
    <scope>NUCLEOTIDE SEQUENCE [LARGE SCALE GENOMIC DNA]</scope>
    <source>
        <strain evidence="4 6">CCUG 348</strain>
    </source>
</reference>
<dbReference type="AlphaFoldDB" id="A0A1B8QIE5"/>
<dbReference type="RefSeq" id="WP_067009259.1">
    <property type="nucleotide sequence ID" value="NZ_CP065728.1"/>
</dbReference>
<keyword evidence="3" id="KW-0472">Membrane</keyword>
<feature type="region of interest" description="Disordered" evidence="2">
    <location>
        <begin position="177"/>
        <end position="203"/>
    </location>
</feature>
<dbReference type="EMBL" id="CP065728">
    <property type="protein sequence ID" value="QPT43740.1"/>
    <property type="molecule type" value="Genomic_DNA"/>
</dbReference>